<dbReference type="EMBL" id="VKAD01000001">
    <property type="protein sequence ID" value="TXR53008.1"/>
    <property type="molecule type" value="Genomic_DNA"/>
</dbReference>
<organism evidence="10 11">
    <name type="scientific">Reinekea thalattae</name>
    <dbReference type="NCBI Taxonomy" id="2593301"/>
    <lineage>
        <taxon>Bacteria</taxon>
        <taxon>Pseudomonadati</taxon>
        <taxon>Pseudomonadota</taxon>
        <taxon>Gammaproteobacteria</taxon>
        <taxon>Oceanospirillales</taxon>
        <taxon>Saccharospirillaceae</taxon>
        <taxon>Reinekea</taxon>
    </lineage>
</organism>
<feature type="transmembrane region" description="Helical" evidence="8">
    <location>
        <begin position="39"/>
        <end position="58"/>
    </location>
</feature>
<dbReference type="PANTHER" id="PTHR13929:SF0">
    <property type="entry name" value="UBIA PRENYLTRANSFERASE DOMAIN-CONTAINING PROTEIN 1"/>
    <property type="match status" value="1"/>
</dbReference>
<comment type="subcellular location">
    <subcellularLocation>
        <location evidence="8">Cell membrane</location>
        <topology evidence="8">Multi-pass membrane protein</topology>
    </subcellularLocation>
    <subcellularLocation>
        <location evidence="1">Membrane</location>
        <topology evidence="1">Multi-pass membrane protein</topology>
    </subcellularLocation>
</comment>
<dbReference type="GO" id="GO:0005886">
    <property type="term" value="C:plasma membrane"/>
    <property type="evidence" value="ECO:0007669"/>
    <property type="project" value="UniProtKB-SubCell"/>
</dbReference>
<evidence type="ECO:0000256" key="7">
    <source>
        <dbReference type="ARBA" id="ARBA00023136"/>
    </source>
</evidence>
<dbReference type="GO" id="GO:0042371">
    <property type="term" value="P:vitamin K biosynthetic process"/>
    <property type="evidence" value="ECO:0007669"/>
    <property type="project" value="TreeGrafter"/>
</dbReference>
<comment type="function">
    <text evidence="8">Conversion of 1,4-dihydroxy-2-naphthoate (DHNA) to demethylmenaquinone (DMK).</text>
</comment>
<keyword evidence="2 8" id="KW-0474">Menaquinone biosynthesis</keyword>
<dbReference type="Pfam" id="PF01040">
    <property type="entry name" value="UbiA"/>
    <property type="match status" value="1"/>
</dbReference>
<proteinExistence type="inferred from homology"/>
<dbReference type="GO" id="GO:0009234">
    <property type="term" value="P:menaquinone biosynthetic process"/>
    <property type="evidence" value="ECO:0007669"/>
    <property type="project" value="UniProtKB-UniRule"/>
</dbReference>
<dbReference type="NCBIfam" id="NF004751">
    <property type="entry name" value="PRK06080.1-3"/>
    <property type="match status" value="1"/>
</dbReference>
<feature type="transmembrane region" description="Helical" evidence="8">
    <location>
        <begin position="93"/>
        <end position="111"/>
    </location>
</feature>
<evidence type="ECO:0000256" key="6">
    <source>
        <dbReference type="ARBA" id="ARBA00022989"/>
    </source>
</evidence>
<dbReference type="GO" id="GO:0046428">
    <property type="term" value="F:1,4-dihydroxy-2-naphthoate polyprenyltransferase activity"/>
    <property type="evidence" value="ECO:0007669"/>
    <property type="project" value="UniProtKB-UniRule"/>
</dbReference>
<evidence type="ECO:0000256" key="4">
    <source>
        <dbReference type="ARBA" id="ARBA00022679"/>
    </source>
</evidence>
<dbReference type="PIRSF" id="PIRSF005355">
    <property type="entry name" value="UBIAD1"/>
    <property type="match status" value="1"/>
</dbReference>
<sequence>MNSTHAWWLAARPKTLPASVSPVILGSALAYFHGQFDVWLLLLALICAVALQVAVNFANDYFDHASGVDTEHRLGPVRASQSGMVSAAAMKRALALVCSIALLSGLALCWLSSWALVWFGIAAMVAVFIYSGGPWPLASHGLGEVTVFLFFGWLAVGGSYFAHSQAIGSLVLGFASVAGLISAAIMLVNNIRDIPTDKVAGKYTLAVMLSEARARMLYRYLLWFVIGLHLALVSLLGIVLILPLLLCAPLFRRLFQLSYQSQGQELNALLAQTAKTELVYCLLTSLCLVLLPTLP</sequence>
<dbReference type="NCBIfam" id="TIGR00751">
    <property type="entry name" value="menA"/>
    <property type="match status" value="1"/>
</dbReference>
<accession>A0A5C8Z701</accession>
<dbReference type="EC" id="2.5.1.74" evidence="8 9"/>
<dbReference type="UniPathway" id="UPA00079">
    <property type="reaction ID" value="UER00168"/>
</dbReference>
<protein>
    <recommendedName>
        <fullName evidence="8 9">1,4-dihydroxy-2-naphthoate octaprenyltransferase</fullName>
        <shortName evidence="8">DHNA-octaprenyltransferase</shortName>
        <ecNumber evidence="8 9">2.5.1.74</ecNumber>
    </recommendedName>
</protein>
<dbReference type="InterPro" id="IPR000537">
    <property type="entry name" value="UbiA_prenyltransferase"/>
</dbReference>
<keyword evidence="4 8" id="KW-0808">Transferase</keyword>
<feature type="transmembrane region" description="Helical" evidence="8">
    <location>
        <begin position="145"/>
        <end position="162"/>
    </location>
</feature>
<comment type="pathway">
    <text evidence="8">Quinol/quinone metabolism; menaquinone biosynthesis; menaquinol from 1,4-dihydroxy-2-naphthoate: step 1/2.</text>
</comment>
<comment type="similarity">
    <text evidence="8">Belongs to the MenA family. Type 1 subfamily.</text>
</comment>
<dbReference type="InterPro" id="IPR044878">
    <property type="entry name" value="UbiA_sf"/>
</dbReference>
<dbReference type="Gene3D" id="1.10.357.140">
    <property type="entry name" value="UbiA prenyltransferase"/>
    <property type="match status" value="1"/>
</dbReference>
<dbReference type="InterPro" id="IPR004657">
    <property type="entry name" value="MenA"/>
</dbReference>
<dbReference type="OrthoDB" id="9767568at2"/>
<dbReference type="InterPro" id="IPR026046">
    <property type="entry name" value="UBIAD1"/>
</dbReference>
<keyword evidence="7 8" id="KW-0472">Membrane</keyword>
<feature type="transmembrane region" description="Helical" evidence="8">
    <location>
        <begin position="169"/>
        <end position="188"/>
    </location>
</feature>
<name>A0A5C8Z701_9GAMM</name>
<keyword evidence="5 8" id="KW-0812">Transmembrane</keyword>
<dbReference type="RefSeq" id="WP_147711793.1">
    <property type="nucleotide sequence ID" value="NZ_VKAD01000001.1"/>
</dbReference>
<evidence type="ECO:0000256" key="2">
    <source>
        <dbReference type="ARBA" id="ARBA00022428"/>
    </source>
</evidence>
<evidence type="ECO:0000256" key="9">
    <source>
        <dbReference type="NCBIfam" id="TIGR00751"/>
    </source>
</evidence>
<evidence type="ECO:0000256" key="3">
    <source>
        <dbReference type="ARBA" id="ARBA00022475"/>
    </source>
</evidence>
<evidence type="ECO:0000313" key="11">
    <source>
        <dbReference type="Proteomes" id="UP000321764"/>
    </source>
</evidence>
<comment type="catalytic activity">
    <reaction evidence="8">
        <text>an all-trans-polyprenyl diphosphate + 1,4-dihydroxy-2-naphthoate + H(+) = a 2-demethylmenaquinol + CO2 + diphosphate</text>
        <dbReference type="Rhea" id="RHEA:26478"/>
        <dbReference type="Rhea" id="RHEA-COMP:9563"/>
        <dbReference type="Rhea" id="RHEA-COMP:9564"/>
        <dbReference type="ChEBI" id="CHEBI:11173"/>
        <dbReference type="ChEBI" id="CHEBI:15378"/>
        <dbReference type="ChEBI" id="CHEBI:16526"/>
        <dbReference type="ChEBI" id="CHEBI:33019"/>
        <dbReference type="ChEBI" id="CHEBI:55437"/>
        <dbReference type="ChEBI" id="CHEBI:58914"/>
        <dbReference type="EC" id="2.5.1.74"/>
    </reaction>
</comment>
<evidence type="ECO:0000256" key="1">
    <source>
        <dbReference type="ARBA" id="ARBA00004141"/>
    </source>
</evidence>
<dbReference type="Proteomes" id="UP000321764">
    <property type="component" value="Unassembled WGS sequence"/>
</dbReference>
<keyword evidence="3 8" id="KW-1003">Cell membrane</keyword>
<reference evidence="10 11" key="1">
    <citation type="submission" date="2019-07" db="EMBL/GenBank/DDBJ databases">
        <title>Reinekea sp. strain SSH23 genome sequencing and assembly.</title>
        <authorList>
            <person name="Kim I."/>
        </authorList>
    </citation>
    <scope>NUCLEOTIDE SEQUENCE [LARGE SCALE GENOMIC DNA]</scope>
    <source>
        <strain evidence="10 11">SSH23</strain>
    </source>
</reference>
<evidence type="ECO:0000256" key="8">
    <source>
        <dbReference type="HAMAP-Rule" id="MF_01937"/>
    </source>
</evidence>
<dbReference type="AlphaFoldDB" id="A0A5C8Z701"/>
<dbReference type="PANTHER" id="PTHR13929">
    <property type="entry name" value="1,4-DIHYDROXY-2-NAPHTHOATE OCTAPRENYLTRANSFERASE"/>
    <property type="match status" value="1"/>
</dbReference>
<evidence type="ECO:0000256" key="5">
    <source>
        <dbReference type="ARBA" id="ARBA00022692"/>
    </source>
</evidence>
<keyword evidence="6 8" id="KW-1133">Transmembrane helix</keyword>
<evidence type="ECO:0000313" key="10">
    <source>
        <dbReference type="EMBL" id="TXR53008.1"/>
    </source>
</evidence>
<comment type="caution">
    <text evidence="10">The sequence shown here is derived from an EMBL/GenBank/DDBJ whole genome shotgun (WGS) entry which is preliminary data.</text>
</comment>
<dbReference type="HAMAP" id="MF_01937">
    <property type="entry name" value="MenA_1"/>
    <property type="match status" value="1"/>
</dbReference>
<feature type="transmembrane region" description="Helical" evidence="8">
    <location>
        <begin position="116"/>
        <end position="133"/>
    </location>
</feature>
<gene>
    <name evidence="8" type="primary">menA</name>
    <name evidence="10" type="ORF">FME95_00040</name>
</gene>
<keyword evidence="11" id="KW-1185">Reference proteome</keyword>
<dbReference type="CDD" id="cd13962">
    <property type="entry name" value="PT_UbiA_UBIAD1"/>
    <property type="match status" value="1"/>
</dbReference>
<feature type="transmembrane region" description="Helical" evidence="8">
    <location>
        <begin position="220"/>
        <end position="251"/>
    </location>
</feature>